<dbReference type="EMBL" id="GBRH01195086">
    <property type="protein sequence ID" value="JAE02810.1"/>
    <property type="molecule type" value="Transcribed_RNA"/>
</dbReference>
<protein>
    <submittedName>
        <fullName evidence="2">Uncharacterized protein</fullName>
    </submittedName>
</protein>
<evidence type="ECO:0000313" key="2">
    <source>
        <dbReference type="EMBL" id="JAE02810.1"/>
    </source>
</evidence>
<feature type="compositionally biased region" description="Basic and acidic residues" evidence="1">
    <location>
        <begin position="23"/>
        <end position="45"/>
    </location>
</feature>
<dbReference type="AlphaFoldDB" id="A0A0A9EPX0"/>
<reference evidence="2" key="1">
    <citation type="submission" date="2014-09" db="EMBL/GenBank/DDBJ databases">
        <authorList>
            <person name="Magalhaes I.L.F."/>
            <person name="Oliveira U."/>
            <person name="Santos F.R."/>
            <person name="Vidigal T.H.D.A."/>
            <person name="Brescovit A.D."/>
            <person name="Santos A.J."/>
        </authorList>
    </citation>
    <scope>NUCLEOTIDE SEQUENCE</scope>
    <source>
        <tissue evidence="2">Shoot tissue taken approximately 20 cm above the soil surface</tissue>
    </source>
</reference>
<evidence type="ECO:0000256" key="1">
    <source>
        <dbReference type="SAM" id="MobiDB-lite"/>
    </source>
</evidence>
<reference evidence="2" key="2">
    <citation type="journal article" date="2015" name="Data Brief">
        <title>Shoot transcriptome of the giant reed, Arundo donax.</title>
        <authorList>
            <person name="Barrero R.A."/>
            <person name="Guerrero F.D."/>
            <person name="Moolhuijzen P."/>
            <person name="Goolsby J.A."/>
            <person name="Tidwell J."/>
            <person name="Bellgard S.E."/>
            <person name="Bellgard M.I."/>
        </authorList>
    </citation>
    <scope>NUCLEOTIDE SEQUENCE</scope>
    <source>
        <tissue evidence="2">Shoot tissue taken approximately 20 cm above the soil surface</tissue>
    </source>
</reference>
<feature type="region of interest" description="Disordered" evidence="1">
    <location>
        <begin position="17"/>
        <end position="49"/>
    </location>
</feature>
<proteinExistence type="predicted"/>
<organism evidence="2">
    <name type="scientific">Arundo donax</name>
    <name type="common">Giant reed</name>
    <name type="synonym">Donax arundinaceus</name>
    <dbReference type="NCBI Taxonomy" id="35708"/>
    <lineage>
        <taxon>Eukaryota</taxon>
        <taxon>Viridiplantae</taxon>
        <taxon>Streptophyta</taxon>
        <taxon>Embryophyta</taxon>
        <taxon>Tracheophyta</taxon>
        <taxon>Spermatophyta</taxon>
        <taxon>Magnoliopsida</taxon>
        <taxon>Liliopsida</taxon>
        <taxon>Poales</taxon>
        <taxon>Poaceae</taxon>
        <taxon>PACMAD clade</taxon>
        <taxon>Arundinoideae</taxon>
        <taxon>Arundineae</taxon>
        <taxon>Arundo</taxon>
    </lineage>
</organism>
<accession>A0A0A9EPX0</accession>
<name>A0A0A9EPX0_ARUDO</name>
<sequence>MLRFIAGVKRWRSQKINTWPPEMHQEGQRAPSEKGMTHQKKERDGSGYNGYAIANIERGKCLTRSIQISSAVLPNAPKTN</sequence>